<dbReference type="PROSITE" id="PS50881">
    <property type="entry name" value="S5_DSRBD"/>
    <property type="match status" value="1"/>
</dbReference>
<dbReference type="HAMAP" id="MF_01307_B">
    <property type="entry name" value="Ribosomal_uS5_B"/>
    <property type="match status" value="1"/>
</dbReference>
<evidence type="ECO:0000256" key="6">
    <source>
        <dbReference type="ARBA" id="ARBA00023274"/>
    </source>
</evidence>
<evidence type="ECO:0000256" key="2">
    <source>
        <dbReference type="ARBA" id="ARBA00008945"/>
    </source>
</evidence>
<dbReference type="InterPro" id="IPR000851">
    <property type="entry name" value="Ribosomal_uS5"/>
</dbReference>
<evidence type="ECO:0000256" key="3">
    <source>
        <dbReference type="ARBA" id="ARBA00022730"/>
    </source>
</evidence>
<dbReference type="SUPFAM" id="SSF54768">
    <property type="entry name" value="dsRNA-binding domain-like"/>
    <property type="match status" value="1"/>
</dbReference>
<keyword evidence="6 9" id="KW-0687">Ribonucleoprotein</keyword>
<dbReference type="InterPro" id="IPR013810">
    <property type="entry name" value="Ribosomal_uS5_N"/>
</dbReference>
<evidence type="ECO:0000256" key="4">
    <source>
        <dbReference type="ARBA" id="ARBA00022884"/>
    </source>
</evidence>
<dbReference type="PANTHER" id="PTHR48277">
    <property type="entry name" value="MITOCHONDRIAL RIBOSOMAL PROTEIN S5"/>
    <property type="match status" value="1"/>
</dbReference>
<evidence type="ECO:0000256" key="5">
    <source>
        <dbReference type="ARBA" id="ARBA00022980"/>
    </source>
</evidence>
<feature type="compositionally biased region" description="Low complexity" evidence="11">
    <location>
        <begin position="64"/>
        <end position="77"/>
    </location>
</feature>
<evidence type="ECO:0000256" key="8">
    <source>
        <dbReference type="ARBA" id="ARBA00035156"/>
    </source>
</evidence>
<dbReference type="GO" id="GO:0005737">
    <property type="term" value="C:cytoplasm"/>
    <property type="evidence" value="ECO:0007669"/>
    <property type="project" value="UniProtKB-ARBA"/>
</dbReference>
<feature type="compositionally biased region" description="Low complexity" evidence="11">
    <location>
        <begin position="17"/>
        <end position="28"/>
    </location>
</feature>
<evidence type="ECO:0000256" key="1">
    <source>
        <dbReference type="ARBA" id="ARBA00002524"/>
    </source>
</evidence>
<feature type="region of interest" description="Disordered" evidence="11">
    <location>
        <begin position="17"/>
        <end position="48"/>
    </location>
</feature>
<evidence type="ECO:0000256" key="9">
    <source>
        <dbReference type="PROSITE-ProRule" id="PRU00268"/>
    </source>
</evidence>
<evidence type="ECO:0000313" key="13">
    <source>
        <dbReference type="EMBL" id="CAD8712371.1"/>
    </source>
</evidence>
<evidence type="ECO:0000256" key="7">
    <source>
        <dbReference type="ARBA" id="ARBA00025844"/>
    </source>
</evidence>
<organism evidence="13">
    <name type="scientific">Mantoniella antarctica</name>
    <dbReference type="NCBI Taxonomy" id="81844"/>
    <lineage>
        <taxon>Eukaryota</taxon>
        <taxon>Viridiplantae</taxon>
        <taxon>Chlorophyta</taxon>
        <taxon>Mamiellophyceae</taxon>
        <taxon>Mamiellales</taxon>
        <taxon>Mamiellaceae</taxon>
        <taxon>Mantoniella</taxon>
    </lineage>
</organism>
<evidence type="ECO:0000256" key="11">
    <source>
        <dbReference type="SAM" id="MobiDB-lite"/>
    </source>
</evidence>
<dbReference type="Pfam" id="PF00333">
    <property type="entry name" value="Ribosomal_S5"/>
    <property type="match status" value="1"/>
</dbReference>
<dbReference type="SUPFAM" id="SSF54211">
    <property type="entry name" value="Ribosomal protein S5 domain 2-like"/>
    <property type="match status" value="1"/>
</dbReference>
<keyword evidence="3" id="KW-0699">rRNA-binding</keyword>
<comment type="function">
    <text evidence="1">With S4 and S12 plays an important role in translational accuracy.</text>
</comment>
<dbReference type="GO" id="GO:0003735">
    <property type="term" value="F:structural constituent of ribosome"/>
    <property type="evidence" value="ECO:0007669"/>
    <property type="project" value="UniProtKB-UniRule"/>
</dbReference>
<feature type="compositionally biased region" description="Acidic residues" evidence="11">
    <location>
        <begin position="78"/>
        <end position="87"/>
    </location>
</feature>
<name>A0A7S0XB33_9CHLO</name>
<dbReference type="AlphaFoldDB" id="A0A7S0XB33"/>
<dbReference type="NCBIfam" id="TIGR01021">
    <property type="entry name" value="rpsE_bact"/>
    <property type="match status" value="1"/>
</dbReference>
<gene>
    <name evidence="13" type="ORF">MANT1106_LOCUS15058</name>
</gene>
<keyword evidence="5 9" id="KW-0689">Ribosomal protein</keyword>
<reference evidence="13" key="1">
    <citation type="submission" date="2021-01" db="EMBL/GenBank/DDBJ databases">
        <authorList>
            <person name="Corre E."/>
            <person name="Pelletier E."/>
            <person name="Niang G."/>
            <person name="Scheremetjew M."/>
            <person name="Finn R."/>
            <person name="Kale V."/>
            <person name="Holt S."/>
            <person name="Cochrane G."/>
            <person name="Meng A."/>
            <person name="Brown T."/>
            <person name="Cohen L."/>
        </authorList>
    </citation>
    <scope>NUCLEOTIDE SEQUENCE</scope>
    <source>
        <strain evidence="13">SL-175</strain>
    </source>
</reference>
<comment type="similarity">
    <text evidence="2 10">Belongs to the universal ribosomal protein uS5 family.</text>
</comment>
<proteinExistence type="inferred from homology"/>
<dbReference type="InterPro" id="IPR014721">
    <property type="entry name" value="Ribsml_uS5_D2-typ_fold_subgr"/>
</dbReference>
<dbReference type="InterPro" id="IPR020568">
    <property type="entry name" value="Ribosomal_Su5_D2-typ_SF"/>
</dbReference>
<dbReference type="Pfam" id="PF03719">
    <property type="entry name" value="Ribosomal_S5_C"/>
    <property type="match status" value="1"/>
</dbReference>
<dbReference type="Gene3D" id="3.30.230.10">
    <property type="match status" value="1"/>
</dbReference>
<keyword evidence="4" id="KW-0694">RNA-binding</keyword>
<dbReference type="InterPro" id="IPR005712">
    <property type="entry name" value="Ribosomal_uS5_bac-type"/>
</dbReference>
<dbReference type="FunFam" id="3.30.230.10:FF:000002">
    <property type="entry name" value="30S ribosomal protein S5"/>
    <property type="match status" value="1"/>
</dbReference>
<comment type="subunit">
    <text evidence="7">Part of the 30S ribosomal subunit. Contacts protein S4.</text>
</comment>
<dbReference type="GO" id="GO:0006412">
    <property type="term" value="P:translation"/>
    <property type="evidence" value="ECO:0007669"/>
    <property type="project" value="InterPro"/>
</dbReference>
<sequence length="277" mass="28301">MAAMLANTFAGLAMRRTAAPPTRSAAPAKMSRAHVAGSSSSSSATVRMAVSHRAQRLVVRAADDAASPDAAAPAESADFGDDDEEDAAPVRSRGRGGGARGGGRGRGGRGRGKDDGDGLEETVVQVQRVTKVTKGGNNMSFRATVVVGDGKGKVGVGCSKAREVQVAVTKAAADARKCLVDVPLAKGQSFPHRVTVKGSGGAVVMLRPAGPGTGVIAGGSCRTVLELAGYKNCFAKQLGSPNPLNNARAVVKGLAMMRTYKQVAKDRDITVEELFSA</sequence>
<protein>
    <recommendedName>
        <fullName evidence="8">Small ribosomal subunit protein uS5c</fullName>
    </recommendedName>
</protein>
<accession>A0A7S0XB33</accession>
<feature type="domain" description="S5 DRBM" evidence="12">
    <location>
        <begin position="119"/>
        <end position="182"/>
    </location>
</feature>
<evidence type="ECO:0000259" key="12">
    <source>
        <dbReference type="PROSITE" id="PS50881"/>
    </source>
</evidence>
<dbReference type="EMBL" id="HBFC01024925">
    <property type="protein sequence ID" value="CAD8712371.1"/>
    <property type="molecule type" value="Transcribed_RNA"/>
</dbReference>
<feature type="region of interest" description="Disordered" evidence="11">
    <location>
        <begin position="61"/>
        <end position="122"/>
    </location>
</feature>
<dbReference type="PANTHER" id="PTHR48277:SF1">
    <property type="entry name" value="MITOCHONDRIAL RIBOSOMAL PROTEIN S5"/>
    <property type="match status" value="1"/>
</dbReference>
<evidence type="ECO:0000256" key="10">
    <source>
        <dbReference type="RuleBase" id="RU003823"/>
    </source>
</evidence>
<dbReference type="InterPro" id="IPR005324">
    <property type="entry name" value="Ribosomal_uS5_C"/>
</dbReference>
<feature type="compositionally biased region" description="Gly residues" evidence="11">
    <location>
        <begin position="95"/>
        <end position="105"/>
    </location>
</feature>
<dbReference type="GO" id="GO:0019843">
    <property type="term" value="F:rRNA binding"/>
    <property type="evidence" value="ECO:0007669"/>
    <property type="project" value="UniProtKB-KW"/>
</dbReference>
<dbReference type="Gene3D" id="3.30.160.20">
    <property type="match status" value="1"/>
</dbReference>
<dbReference type="GO" id="GO:0015935">
    <property type="term" value="C:small ribosomal subunit"/>
    <property type="evidence" value="ECO:0007669"/>
    <property type="project" value="InterPro"/>
</dbReference>